<evidence type="ECO:0000313" key="9">
    <source>
        <dbReference type="EMBL" id="GMH93211.1"/>
    </source>
</evidence>
<evidence type="ECO:0008006" key="11">
    <source>
        <dbReference type="Google" id="ProtNLM"/>
    </source>
</evidence>
<dbReference type="PROSITE" id="PS50199">
    <property type="entry name" value="ZF_RANBP2_2"/>
    <property type="match status" value="1"/>
</dbReference>
<proteinExistence type="predicted"/>
<gene>
    <name evidence="9" type="ORF">TrVE_jg9578</name>
</gene>
<protein>
    <recommendedName>
        <fullName evidence="11">PDZ domain-containing protein</fullName>
    </recommendedName>
</protein>
<evidence type="ECO:0000313" key="10">
    <source>
        <dbReference type="Proteomes" id="UP001165160"/>
    </source>
</evidence>
<dbReference type="EMBL" id="BRXX01000136">
    <property type="protein sequence ID" value="GMH93211.1"/>
    <property type="molecule type" value="Genomic_DNA"/>
</dbReference>
<dbReference type="InterPro" id="IPR036034">
    <property type="entry name" value="PDZ_sf"/>
</dbReference>
<evidence type="ECO:0000256" key="2">
    <source>
        <dbReference type="ARBA" id="ARBA00022771"/>
    </source>
</evidence>
<dbReference type="Proteomes" id="UP001165160">
    <property type="component" value="Unassembled WGS sequence"/>
</dbReference>
<evidence type="ECO:0000256" key="6">
    <source>
        <dbReference type="SAM" id="MobiDB-lite"/>
    </source>
</evidence>
<evidence type="ECO:0000256" key="1">
    <source>
        <dbReference type="ARBA" id="ARBA00022723"/>
    </source>
</evidence>
<dbReference type="InterPro" id="IPR001478">
    <property type="entry name" value="PDZ"/>
</dbReference>
<keyword evidence="3" id="KW-0862">Zinc</keyword>
<dbReference type="SMART" id="SM00547">
    <property type="entry name" value="ZnF_RBZ"/>
    <property type="match status" value="2"/>
</dbReference>
<feature type="coiled-coil region" evidence="5">
    <location>
        <begin position="248"/>
        <end position="282"/>
    </location>
</feature>
<keyword evidence="10" id="KW-1185">Reference proteome</keyword>
<dbReference type="InterPro" id="IPR001876">
    <property type="entry name" value="Znf_RanBP2"/>
</dbReference>
<evidence type="ECO:0000259" key="8">
    <source>
        <dbReference type="PROSITE" id="PS50199"/>
    </source>
</evidence>
<dbReference type="PROSITE" id="PS01358">
    <property type="entry name" value="ZF_RANBP2_1"/>
    <property type="match status" value="1"/>
</dbReference>
<dbReference type="SUPFAM" id="SSF50156">
    <property type="entry name" value="PDZ domain-like"/>
    <property type="match status" value="1"/>
</dbReference>
<feature type="domain" description="PDZ" evidence="7">
    <location>
        <begin position="5"/>
        <end position="84"/>
    </location>
</feature>
<keyword evidence="1" id="KW-0479">Metal-binding</keyword>
<keyword evidence="5" id="KW-0175">Coiled coil</keyword>
<dbReference type="SMART" id="SM00228">
    <property type="entry name" value="PDZ"/>
    <property type="match status" value="1"/>
</dbReference>
<evidence type="ECO:0000256" key="4">
    <source>
        <dbReference type="PROSITE-ProRule" id="PRU00322"/>
    </source>
</evidence>
<name>A0A9W7BRG7_9STRA</name>
<feature type="domain" description="RanBP2-type" evidence="8">
    <location>
        <begin position="361"/>
        <end position="392"/>
    </location>
</feature>
<organism evidence="9 10">
    <name type="scientific">Triparma verrucosa</name>
    <dbReference type="NCBI Taxonomy" id="1606542"/>
    <lineage>
        <taxon>Eukaryota</taxon>
        <taxon>Sar</taxon>
        <taxon>Stramenopiles</taxon>
        <taxon>Ochrophyta</taxon>
        <taxon>Bolidophyceae</taxon>
        <taxon>Parmales</taxon>
        <taxon>Triparmaceae</taxon>
        <taxon>Triparma</taxon>
    </lineage>
</organism>
<evidence type="ECO:0000256" key="3">
    <source>
        <dbReference type="ARBA" id="ARBA00022833"/>
    </source>
</evidence>
<reference evidence="10" key="1">
    <citation type="journal article" date="2023" name="Commun. Biol.">
        <title>Genome analysis of Parmales, the sister group of diatoms, reveals the evolutionary specialization of diatoms from phago-mixotrophs to photoautotrophs.</title>
        <authorList>
            <person name="Ban H."/>
            <person name="Sato S."/>
            <person name="Yoshikawa S."/>
            <person name="Yamada K."/>
            <person name="Nakamura Y."/>
            <person name="Ichinomiya M."/>
            <person name="Sato N."/>
            <person name="Blanc-Mathieu R."/>
            <person name="Endo H."/>
            <person name="Kuwata A."/>
            <person name="Ogata H."/>
        </authorList>
    </citation>
    <scope>NUCLEOTIDE SEQUENCE [LARGE SCALE GENOMIC DNA]</scope>
    <source>
        <strain evidence="10">NIES 3699</strain>
    </source>
</reference>
<dbReference type="PROSITE" id="PS50106">
    <property type="entry name" value="PDZ"/>
    <property type="match status" value="1"/>
</dbReference>
<dbReference type="GO" id="GO:0008270">
    <property type="term" value="F:zinc ion binding"/>
    <property type="evidence" value="ECO:0007669"/>
    <property type="project" value="UniProtKB-KW"/>
</dbReference>
<comment type="caution">
    <text evidence="9">The sequence shown here is derived from an EMBL/GenBank/DDBJ whole genome shotgun (WGS) entry which is preliminary data.</text>
</comment>
<keyword evidence="2 4" id="KW-0863">Zinc-finger</keyword>
<sequence>MTTYEVNFLPTAPSLGISVENAPAGGISVSDPNSSAPLMQIGDVIVKVNGCELPSHFTLPEFAILISTLRDRGESISLELRRGGEAGMDEVMTPFIKSSIHVLVAKLIKKVTANYTDTDGLQAPFCLAAAKAAVKSYEAMQAGEEDCWNPFLNSLNAILFADSTIQNVTDLPSPWALEISNGIQSGMNAKDRQDSGMNSFALAAIASALGSPHSLLDEPNQGGGEEKVETEIDDSGYKSLALEYKIAENEWKAKYEAKVEELQAQESEVSKAKAKLEELKKKEFVTPLQPSAVPKHPTTKEPKFSSRRKSNPAPTKIKARRNSNPPAKSKPKITSWKCGVCTFENMKTPTATSKCDACYMQYGKWMCAKRDCNKVNEKDGKFCVGCGTSKDAGSPSRDPSFIPSSTFKGPKAGYVFKSGAYGVGYYMPESNNQASRFVGAVFK</sequence>
<feature type="region of interest" description="Disordered" evidence="6">
    <location>
        <begin position="287"/>
        <end position="332"/>
    </location>
</feature>
<dbReference type="AlphaFoldDB" id="A0A9W7BRG7"/>
<accession>A0A9W7BRG7</accession>
<evidence type="ECO:0000259" key="7">
    <source>
        <dbReference type="PROSITE" id="PS50106"/>
    </source>
</evidence>
<evidence type="ECO:0000256" key="5">
    <source>
        <dbReference type="SAM" id="Coils"/>
    </source>
</evidence>